<keyword evidence="5" id="KW-0548">Nucleotidyltransferase</keyword>
<keyword evidence="6" id="KW-0235">DNA replication</keyword>
<dbReference type="PROSITE" id="PS00447">
    <property type="entry name" value="DNA_POLYMERASE_A"/>
    <property type="match status" value="1"/>
</dbReference>
<feature type="domain" description="3'-5' exonuclease" evidence="11">
    <location>
        <begin position="138"/>
        <end position="336"/>
    </location>
</feature>
<evidence type="ECO:0000256" key="4">
    <source>
        <dbReference type="ARBA" id="ARBA00022679"/>
    </source>
</evidence>
<organism evidence="13 14">
    <name type="scientific">Aeromonas phage AhSzq-1</name>
    <dbReference type="NCBI Taxonomy" id="2138298"/>
    <lineage>
        <taxon>Viruses</taxon>
        <taxon>Duplodnaviria</taxon>
        <taxon>Heunggongvirae</taxon>
        <taxon>Uroviricota</taxon>
        <taxon>Caudoviricetes</taxon>
        <taxon>Demerecviridae</taxon>
        <taxon>Shenzhenvirus</taxon>
        <taxon>Shenzhenvirus AhSzq1</taxon>
    </lineage>
</organism>
<dbReference type="GO" id="GO:0003677">
    <property type="term" value="F:DNA binding"/>
    <property type="evidence" value="ECO:0007669"/>
    <property type="project" value="UniProtKB-KW"/>
</dbReference>
<dbReference type="InterPro" id="IPR002298">
    <property type="entry name" value="DNA_polymerase_A"/>
</dbReference>
<evidence type="ECO:0000256" key="7">
    <source>
        <dbReference type="ARBA" id="ARBA00022932"/>
    </source>
</evidence>
<evidence type="ECO:0000256" key="2">
    <source>
        <dbReference type="ARBA" id="ARBA00012417"/>
    </source>
</evidence>
<proteinExistence type="inferred from homology"/>
<keyword evidence="4" id="KW-0808">Transferase</keyword>
<dbReference type="GO" id="GO:0003887">
    <property type="term" value="F:DNA-directed DNA polymerase activity"/>
    <property type="evidence" value="ECO:0007669"/>
    <property type="project" value="UniProtKB-KW"/>
</dbReference>
<dbReference type="InterPro" id="IPR019760">
    <property type="entry name" value="DNA-dir_DNA_pol_A_CS"/>
</dbReference>
<dbReference type="Proteomes" id="UP000244741">
    <property type="component" value="Segment"/>
</dbReference>
<dbReference type="SMART" id="SM00482">
    <property type="entry name" value="POLAc"/>
    <property type="match status" value="1"/>
</dbReference>
<dbReference type="SUPFAM" id="SSF53098">
    <property type="entry name" value="Ribonuclease H-like"/>
    <property type="match status" value="1"/>
</dbReference>
<sequence length="802" mass="90113">MTKVPKIAVVDKSPNRQNYSNIYFNGTIPVDVYHLCSDPSIKKPTKKNIDIQFNPMEYDFTILVGSEALKEYSRVTSVTDYTGLIAPPKDAWANAKFIASISPAVLSFRPENKPVMEKTISKIRQLLVSGQTKAEGSWEGITDYKEAESYLSQVVQNVMSGKSPAVGMDSETTALYARKGYPLGLCFCDTPGYGRYIHADLFDTKLIGLVQQIFDSPADIVFHNLKFDQHWFEYHFGIDFNKAYDENRMHDTMLQHYALDERTGTHGLKSLAIDYTDLGDYDLELEEFKKSYCTLHNVKKEDFTYDLIPWDILKVYAAKDPDATLRLHNKFLPLIRKNPQLNSLYTNILIPGNRFLQRIESRGVPFSVSRLKEASAVVSEKIREAQERIYQFDSVNRYELDKGSAFNPASPVQLRTLLFDYEGLTPTGIMTDTKQDSTNAEALEKLASDQDSSIAKAILEYRKFSKLLNTYIEKALDHVDLDGRLRTGFHLHTTTSGRLSSSGTLNLQQLPRDDALVKGCIKAREGYRIVAVDMTTAEVWVAAALSGDKGLQQVFINMTRDPAKYPDFHSNIAHMVFGLSCEPQEVKKLFPALRQAAKAITFGILYGSGPAKVAQAVNEALLEQSLKTGEPFVPCTKEKAEEYIAVYFKRFPRLKQWITECHNQILNHGFIYSHFGRKRRLRNITSSDRGVIGEELRSGFNAIIQGASSDILLLGAIDAEAEINARKLDAQILCMVHDSVVAEVHESCVEEYLELVVRNIQKDRGLMIPGAPMGVDSDSEDGGSFDYSCGKLQKQYPTVAAL</sequence>
<dbReference type="InterPro" id="IPR001098">
    <property type="entry name" value="DNA-dir_DNA_pol_A_palm_dom"/>
</dbReference>
<evidence type="ECO:0000256" key="1">
    <source>
        <dbReference type="ARBA" id="ARBA00007705"/>
    </source>
</evidence>
<dbReference type="InterPro" id="IPR036397">
    <property type="entry name" value="RNaseH_sf"/>
</dbReference>
<feature type="domain" description="DNA-directed DNA polymerase family A palm" evidence="12">
    <location>
        <begin position="514"/>
        <end position="748"/>
    </location>
</feature>
<name>A0A2R4ALN1_9CAUD</name>
<evidence type="ECO:0000256" key="5">
    <source>
        <dbReference type="ARBA" id="ARBA00022695"/>
    </source>
</evidence>
<dbReference type="Gene3D" id="1.10.150.20">
    <property type="entry name" value="5' to 3' exonuclease, C-terminal subdomain"/>
    <property type="match status" value="1"/>
</dbReference>
<comment type="catalytic activity">
    <reaction evidence="10">
        <text>DNA(n) + a 2'-deoxyribonucleoside 5'-triphosphate = DNA(n+1) + diphosphate</text>
        <dbReference type="Rhea" id="RHEA:22508"/>
        <dbReference type="Rhea" id="RHEA-COMP:17339"/>
        <dbReference type="Rhea" id="RHEA-COMP:17340"/>
        <dbReference type="ChEBI" id="CHEBI:33019"/>
        <dbReference type="ChEBI" id="CHEBI:61560"/>
        <dbReference type="ChEBI" id="CHEBI:173112"/>
        <dbReference type="EC" id="2.7.7.7"/>
    </reaction>
</comment>
<evidence type="ECO:0000259" key="11">
    <source>
        <dbReference type="SMART" id="SM00474"/>
    </source>
</evidence>
<dbReference type="GO" id="GO:0006261">
    <property type="term" value="P:DNA-templated DNA replication"/>
    <property type="evidence" value="ECO:0007669"/>
    <property type="project" value="InterPro"/>
</dbReference>
<keyword evidence="7" id="KW-0239">DNA-directed DNA polymerase</keyword>
<dbReference type="InterPro" id="IPR012337">
    <property type="entry name" value="RNaseH-like_sf"/>
</dbReference>
<dbReference type="GO" id="GO:0039693">
    <property type="term" value="P:viral DNA genome replication"/>
    <property type="evidence" value="ECO:0007669"/>
    <property type="project" value="UniProtKB-KW"/>
</dbReference>
<evidence type="ECO:0000256" key="6">
    <source>
        <dbReference type="ARBA" id="ARBA00022705"/>
    </source>
</evidence>
<dbReference type="Pfam" id="PF00476">
    <property type="entry name" value="DNA_pol_A"/>
    <property type="match status" value="1"/>
</dbReference>
<dbReference type="EMBL" id="MG676224">
    <property type="protein sequence ID" value="AVR75960.1"/>
    <property type="molecule type" value="Genomic_DNA"/>
</dbReference>
<gene>
    <name evidence="13" type="ORF">AhSzq1_67</name>
</gene>
<evidence type="ECO:0000256" key="10">
    <source>
        <dbReference type="ARBA" id="ARBA00049244"/>
    </source>
</evidence>
<evidence type="ECO:0000259" key="12">
    <source>
        <dbReference type="SMART" id="SM00482"/>
    </source>
</evidence>
<evidence type="ECO:0000313" key="14">
    <source>
        <dbReference type="Proteomes" id="UP000244741"/>
    </source>
</evidence>
<dbReference type="InterPro" id="IPR043502">
    <property type="entry name" value="DNA/RNA_pol_sf"/>
</dbReference>
<keyword evidence="8" id="KW-1194">Viral DNA replication</keyword>
<comment type="similarity">
    <text evidence="1">Belongs to the DNA polymerase type-A family.</text>
</comment>
<dbReference type="SUPFAM" id="SSF56672">
    <property type="entry name" value="DNA/RNA polymerases"/>
    <property type="match status" value="1"/>
</dbReference>
<evidence type="ECO:0000256" key="9">
    <source>
        <dbReference type="ARBA" id="ARBA00023125"/>
    </source>
</evidence>
<reference evidence="13 14" key="1">
    <citation type="submission" date="2017-12" db="EMBL/GenBank/DDBJ databases">
        <title>Genomic characterization of T5-related Aeromonas hydrophila phages AhSzq-1 and AhSzw-1 and proposal to be two new species.</title>
        <authorList>
            <person name="Chen L."/>
            <person name="Yuan S."/>
            <person name="Ma Y."/>
        </authorList>
    </citation>
    <scope>NUCLEOTIDE SEQUENCE [LARGE SCALE GENOMIC DNA]</scope>
    <source>
        <strain evidence="13">Seawater</strain>
    </source>
</reference>
<dbReference type="Gene3D" id="1.20.1060.10">
    <property type="entry name" value="Taq DNA Polymerase, Chain T, domain 4"/>
    <property type="match status" value="1"/>
</dbReference>
<keyword evidence="14" id="KW-1185">Reference proteome</keyword>
<evidence type="ECO:0000313" key="13">
    <source>
        <dbReference type="EMBL" id="AVR75960.1"/>
    </source>
</evidence>
<dbReference type="EC" id="2.7.7.7" evidence="2"/>
<dbReference type="GO" id="GO:0008408">
    <property type="term" value="F:3'-5' exonuclease activity"/>
    <property type="evidence" value="ECO:0007669"/>
    <property type="project" value="InterPro"/>
</dbReference>
<dbReference type="Pfam" id="PF01612">
    <property type="entry name" value="DNA_pol_A_exo1"/>
    <property type="match status" value="1"/>
</dbReference>
<accession>A0A2R4ALN1</accession>
<dbReference type="PANTHER" id="PTHR10133:SF27">
    <property type="entry name" value="DNA POLYMERASE NU"/>
    <property type="match status" value="1"/>
</dbReference>
<dbReference type="Gene3D" id="3.30.420.10">
    <property type="entry name" value="Ribonuclease H-like superfamily/Ribonuclease H"/>
    <property type="match status" value="1"/>
</dbReference>
<dbReference type="InterPro" id="IPR002562">
    <property type="entry name" value="3'-5'_exonuclease_dom"/>
</dbReference>
<evidence type="ECO:0000256" key="8">
    <source>
        <dbReference type="ARBA" id="ARBA00023109"/>
    </source>
</evidence>
<dbReference type="PANTHER" id="PTHR10133">
    <property type="entry name" value="DNA POLYMERASE I"/>
    <property type="match status" value="1"/>
</dbReference>
<dbReference type="GO" id="GO:0006302">
    <property type="term" value="P:double-strand break repair"/>
    <property type="evidence" value="ECO:0007669"/>
    <property type="project" value="TreeGrafter"/>
</dbReference>
<keyword evidence="9" id="KW-0238">DNA-binding</keyword>
<dbReference type="PRINTS" id="PR00868">
    <property type="entry name" value="DNAPOLI"/>
</dbReference>
<protein>
    <recommendedName>
        <fullName evidence="3">DNA polymerase</fullName>
        <ecNumber evidence="2">2.7.7.7</ecNumber>
    </recommendedName>
</protein>
<evidence type="ECO:0000256" key="3">
    <source>
        <dbReference type="ARBA" id="ARBA00015749"/>
    </source>
</evidence>
<dbReference type="Gene3D" id="3.30.70.370">
    <property type="match status" value="1"/>
</dbReference>
<dbReference type="SMART" id="SM00474">
    <property type="entry name" value="35EXOc"/>
    <property type="match status" value="1"/>
</dbReference>